<dbReference type="Gene3D" id="3.30.160.60">
    <property type="entry name" value="Classic Zinc Finger"/>
    <property type="match status" value="1"/>
</dbReference>
<evidence type="ECO:0000256" key="11">
    <source>
        <dbReference type="SAM" id="MobiDB-lite"/>
    </source>
</evidence>
<dbReference type="GO" id="GO:0000981">
    <property type="term" value="F:DNA-binding transcription factor activity, RNA polymerase II-specific"/>
    <property type="evidence" value="ECO:0007669"/>
    <property type="project" value="TreeGrafter"/>
</dbReference>
<keyword evidence="4 10" id="KW-0863">Zinc-finger</keyword>
<gene>
    <name evidence="13" type="primary">Zfp26</name>
    <name evidence="13" type="ORF">T4E_4647</name>
</gene>
<sequence length="245" mass="28178">MKCEKELAKKQKDVVIKGSFKKYYSRTDHQRQASHHARNMQNTANSSGLYSNGVKHLNVQLSDQTLLCKICQKTFKNYTAKSNHMRMHRDQRPFVCTVCKRAFLWEISFKGHLKAHARRLVITKRMADGIYQKAKTVQQQKKNKCETDSTRSPQLKAENCKHEAVRADKVEESTIKIDLANANFTNLNDNIRKSDSAPMIIKVRVGNNQGELKGQQGCESASLKDKFKTAQISMNQRFQKMKKVD</sequence>
<evidence type="ECO:0000256" key="9">
    <source>
        <dbReference type="ARBA" id="ARBA00038474"/>
    </source>
</evidence>
<evidence type="ECO:0000256" key="8">
    <source>
        <dbReference type="ARBA" id="ARBA00023242"/>
    </source>
</evidence>
<dbReference type="InterPro" id="IPR013087">
    <property type="entry name" value="Znf_C2H2_type"/>
</dbReference>
<dbReference type="PANTHER" id="PTHR23233">
    <property type="entry name" value="SAL-LIKE PROTEIN"/>
    <property type="match status" value="1"/>
</dbReference>
<proteinExistence type="inferred from homology"/>
<evidence type="ECO:0000256" key="6">
    <source>
        <dbReference type="ARBA" id="ARBA00023015"/>
    </source>
</evidence>
<comment type="subcellular location">
    <subcellularLocation>
        <location evidence="1">Nucleus</location>
    </subcellularLocation>
</comment>
<dbReference type="PROSITE" id="PS00028">
    <property type="entry name" value="ZINC_FINGER_C2H2_1"/>
    <property type="match status" value="2"/>
</dbReference>
<dbReference type="PANTHER" id="PTHR23233:SF84">
    <property type="entry name" value="FI23031P1"/>
    <property type="match status" value="1"/>
</dbReference>
<evidence type="ECO:0000256" key="5">
    <source>
        <dbReference type="ARBA" id="ARBA00022833"/>
    </source>
</evidence>
<comment type="similarity">
    <text evidence="9">Belongs to the sal C2H2-type zinc-finger protein family.</text>
</comment>
<keyword evidence="7" id="KW-0804">Transcription</keyword>
<evidence type="ECO:0000256" key="3">
    <source>
        <dbReference type="ARBA" id="ARBA00022737"/>
    </source>
</evidence>
<keyword evidence="2" id="KW-0479">Metal-binding</keyword>
<evidence type="ECO:0000313" key="13">
    <source>
        <dbReference type="EMBL" id="KRX89387.1"/>
    </source>
</evidence>
<dbReference type="GO" id="GO:0005634">
    <property type="term" value="C:nucleus"/>
    <property type="evidence" value="ECO:0007669"/>
    <property type="project" value="UniProtKB-SubCell"/>
</dbReference>
<reference evidence="13 14" key="1">
    <citation type="submission" date="2015-01" db="EMBL/GenBank/DDBJ databases">
        <title>Evolution of Trichinella species and genotypes.</title>
        <authorList>
            <person name="Korhonen P.K."/>
            <person name="Edoardo P."/>
            <person name="Giuseppe L.R."/>
            <person name="Gasser R.B."/>
        </authorList>
    </citation>
    <scope>NUCLEOTIDE SEQUENCE [LARGE SCALE GENOMIC DNA]</scope>
    <source>
        <strain evidence="13">ISS141</strain>
    </source>
</reference>
<dbReference type="InterPro" id="IPR051565">
    <property type="entry name" value="Sal_C2H2-zinc-finger"/>
</dbReference>
<evidence type="ECO:0000313" key="14">
    <source>
        <dbReference type="Proteomes" id="UP000054815"/>
    </source>
</evidence>
<accession>A0A0V0XN68</accession>
<evidence type="ECO:0000259" key="12">
    <source>
        <dbReference type="PROSITE" id="PS50157"/>
    </source>
</evidence>
<comment type="caution">
    <text evidence="13">The sequence shown here is derived from an EMBL/GenBank/DDBJ whole genome shotgun (WGS) entry which is preliminary data.</text>
</comment>
<evidence type="ECO:0000256" key="10">
    <source>
        <dbReference type="PROSITE-ProRule" id="PRU00042"/>
    </source>
</evidence>
<dbReference type="SUPFAM" id="SSF57667">
    <property type="entry name" value="beta-beta-alpha zinc fingers"/>
    <property type="match status" value="1"/>
</dbReference>
<organism evidence="13 14">
    <name type="scientific">Trichinella pseudospiralis</name>
    <name type="common">Parasitic roundworm</name>
    <dbReference type="NCBI Taxonomy" id="6337"/>
    <lineage>
        <taxon>Eukaryota</taxon>
        <taxon>Metazoa</taxon>
        <taxon>Ecdysozoa</taxon>
        <taxon>Nematoda</taxon>
        <taxon>Enoplea</taxon>
        <taxon>Dorylaimia</taxon>
        <taxon>Trichinellida</taxon>
        <taxon>Trichinellidae</taxon>
        <taxon>Trichinella</taxon>
    </lineage>
</organism>
<evidence type="ECO:0000256" key="7">
    <source>
        <dbReference type="ARBA" id="ARBA00023163"/>
    </source>
</evidence>
<evidence type="ECO:0000256" key="1">
    <source>
        <dbReference type="ARBA" id="ARBA00004123"/>
    </source>
</evidence>
<keyword evidence="3" id="KW-0677">Repeat</keyword>
<dbReference type="EMBL" id="JYDU01000200">
    <property type="protein sequence ID" value="KRX89387.1"/>
    <property type="molecule type" value="Genomic_DNA"/>
</dbReference>
<protein>
    <submittedName>
        <fullName evidence="13">Zinc finger protein 26</fullName>
    </submittedName>
</protein>
<dbReference type="Proteomes" id="UP000054815">
    <property type="component" value="Unassembled WGS sequence"/>
</dbReference>
<dbReference type="AlphaFoldDB" id="A0A0V0XN68"/>
<evidence type="ECO:0000256" key="2">
    <source>
        <dbReference type="ARBA" id="ARBA00022723"/>
    </source>
</evidence>
<keyword evidence="8" id="KW-0539">Nucleus</keyword>
<feature type="region of interest" description="Disordered" evidence="11">
    <location>
        <begin position="27"/>
        <end position="47"/>
    </location>
</feature>
<dbReference type="PROSITE" id="PS50157">
    <property type="entry name" value="ZINC_FINGER_C2H2_2"/>
    <property type="match status" value="2"/>
</dbReference>
<name>A0A0V0XN68_TRIPS</name>
<dbReference type="InterPro" id="IPR036236">
    <property type="entry name" value="Znf_C2H2_sf"/>
</dbReference>
<keyword evidence="5" id="KW-0862">Zinc</keyword>
<feature type="domain" description="C2H2-type" evidence="12">
    <location>
        <begin position="66"/>
        <end position="93"/>
    </location>
</feature>
<evidence type="ECO:0000256" key="4">
    <source>
        <dbReference type="ARBA" id="ARBA00022771"/>
    </source>
</evidence>
<feature type="domain" description="C2H2-type" evidence="12">
    <location>
        <begin position="94"/>
        <end position="117"/>
    </location>
</feature>
<dbReference type="GO" id="GO:0000978">
    <property type="term" value="F:RNA polymerase II cis-regulatory region sequence-specific DNA binding"/>
    <property type="evidence" value="ECO:0007669"/>
    <property type="project" value="TreeGrafter"/>
</dbReference>
<dbReference type="GO" id="GO:0008270">
    <property type="term" value="F:zinc ion binding"/>
    <property type="evidence" value="ECO:0007669"/>
    <property type="project" value="UniProtKB-KW"/>
</dbReference>
<dbReference type="SMART" id="SM00355">
    <property type="entry name" value="ZnF_C2H2"/>
    <property type="match status" value="2"/>
</dbReference>
<keyword evidence="6" id="KW-0805">Transcription regulation</keyword>